<keyword evidence="2" id="KW-1185">Reference proteome</keyword>
<dbReference type="AlphaFoldDB" id="D2U9V4"/>
<organism evidence="1 2">
    <name type="scientific">Xanthomonas albilineans (strain GPE PC73 / CFBP 7063)</name>
    <dbReference type="NCBI Taxonomy" id="380358"/>
    <lineage>
        <taxon>Bacteria</taxon>
        <taxon>Pseudomonadati</taxon>
        <taxon>Pseudomonadota</taxon>
        <taxon>Gammaproteobacteria</taxon>
        <taxon>Lysobacterales</taxon>
        <taxon>Lysobacteraceae</taxon>
        <taxon>Xanthomonas</taxon>
    </lineage>
</organism>
<evidence type="ECO:0000313" key="2">
    <source>
        <dbReference type="Proteomes" id="UP000001890"/>
    </source>
</evidence>
<evidence type="ECO:0008006" key="3">
    <source>
        <dbReference type="Google" id="ProtNLM"/>
    </source>
</evidence>
<dbReference type="PATRIC" id="fig|29447.3.peg.227"/>
<sequence length="204" mass="22983">MSRVLSQRYDVHGALEVARNLGVLASRLPGIQQRAALTLRRRLPVQARRDIQTEYNITAQRVNKDMYVAMDGDSAVKLIGRFRGIGLMNFDARQTLKGVTYSVLRGKRELSEGAFIATLINGNRQVVSRVGRKRVMTQGRYKGKRREPIAVEYGATLAQMLGKQRRPERLAEFARGVLGKEVERLLAYYDRGTGYLDSLNEASP</sequence>
<dbReference type="STRING" id="380358.XALC_0220"/>
<protein>
    <recommendedName>
        <fullName evidence="3">Minor tail protein</fullName>
    </recommendedName>
</protein>
<name>D2U9V4_XANAP</name>
<proteinExistence type="predicted"/>
<dbReference type="RefSeq" id="WP_012914783.1">
    <property type="nucleotide sequence ID" value="NC_013722.1"/>
</dbReference>
<gene>
    <name evidence="1" type="ordered locus">XALc_0220</name>
</gene>
<dbReference type="OrthoDB" id="6022074at2"/>
<dbReference type="Proteomes" id="UP000001890">
    <property type="component" value="Chromosome"/>
</dbReference>
<accession>D2U9V4</accession>
<evidence type="ECO:0000313" key="1">
    <source>
        <dbReference type="EMBL" id="CBA14765.1"/>
    </source>
</evidence>
<dbReference type="KEGG" id="xal:XALC_0220"/>
<dbReference type="eggNOG" id="ENOG5031FE3">
    <property type="taxonomic scope" value="Bacteria"/>
</dbReference>
<dbReference type="EMBL" id="FP565176">
    <property type="protein sequence ID" value="CBA14765.1"/>
    <property type="molecule type" value="Genomic_DNA"/>
</dbReference>
<reference evidence="1 2" key="1">
    <citation type="journal article" date="2009" name="BMC Genomics">
        <title>The complete genome sequence of Xanthomonas albilineans provides new insights into the reductive genome evolution of the xylem-limited Xanthomonadaceae.</title>
        <authorList>
            <person name="Pieretti I."/>
            <person name="Royer M."/>
            <person name="Barbe V."/>
            <person name="Carrere S."/>
            <person name="Koebnik R."/>
            <person name="Cociancich S."/>
            <person name="Couloux A."/>
            <person name="Darrasse A."/>
            <person name="Gouzy J."/>
            <person name="Jacques M.A."/>
            <person name="Lauber E."/>
            <person name="Manceau C."/>
            <person name="Mangenot S."/>
            <person name="Poussier S."/>
            <person name="Segurens B."/>
            <person name="Szurek B."/>
            <person name="Verdier V."/>
            <person name="Arlat M."/>
            <person name="Rott P."/>
        </authorList>
    </citation>
    <scope>NUCLEOTIDE SEQUENCE [LARGE SCALE GENOMIC DNA]</scope>
    <source>
        <strain evidence="2">GPE PC73 / CFBP 7063</strain>
    </source>
</reference>